<evidence type="ECO:0000313" key="1">
    <source>
        <dbReference type="EMBL" id="KAJ1193083.1"/>
    </source>
</evidence>
<accession>A0AAV7UVF1</accession>
<proteinExistence type="predicted"/>
<comment type="caution">
    <text evidence="1">The sequence shown here is derived from an EMBL/GenBank/DDBJ whole genome shotgun (WGS) entry which is preliminary data.</text>
</comment>
<gene>
    <name evidence="1" type="ORF">NDU88_002389</name>
</gene>
<sequence>MVCETLLLAPAAGRTMLDLLLWHGFAQAYRFWQAVQTELEEITGERIEQTPLLALLGCDKEVPPVTWRLVALGLLVLSRRIALHWARGLLPTLNVWRIDMTHCNTQSDPYQELLLLCSRLKDIWGLTRHFCLALGRGSV</sequence>
<keyword evidence="2" id="KW-1185">Reference proteome</keyword>
<organism evidence="1 2">
    <name type="scientific">Pleurodeles waltl</name>
    <name type="common">Iberian ribbed newt</name>
    <dbReference type="NCBI Taxonomy" id="8319"/>
    <lineage>
        <taxon>Eukaryota</taxon>
        <taxon>Metazoa</taxon>
        <taxon>Chordata</taxon>
        <taxon>Craniata</taxon>
        <taxon>Vertebrata</taxon>
        <taxon>Euteleostomi</taxon>
        <taxon>Amphibia</taxon>
        <taxon>Batrachia</taxon>
        <taxon>Caudata</taxon>
        <taxon>Salamandroidea</taxon>
        <taxon>Salamandridae</taxon>
        <taxon>Pleurodelinae</taxon>
        <taxon>Pleurodeles</taxon>
    </lineage>
</organism>
<name>A0AAV7UVF1_PLEWA</name>
<protein>
    <submittedName>
        <fullName evidence="1">Uncharacterized protein</fullName>
    </submittedName>
</protein>
<dbReference type="AlphaFoldDB" id="A0AAV7UVF1"/>
<evidence type="ECO:0000313" key="2">
    <source>
        <dbReference type="Proteomes" id="UP001066276"/>
    </source>
</evidence>
<dbReference type="EMBL" id="JANPWB010000004">
    <property type="protein sequence ID" value="KAJ1193083.1"/>
    <property type="molecule type" value="Genomic_DNA"/>
</dbReference>
<reference evidence="1" key="1">
    <citation type="journal article" date="2022" name="bioRxiv">
        <title>Sequencing and chromosome-scale assembly of the giantPleurodeles waltlgenome.</title>
        <authorList>
            <person name="Brown T."/>
            <person name="Elewa A."/>
            <person name="Iarovenko S."/>
            <person name="Subramanian E."/>
            <person name="Araus A.J."/>
            <person name="Petzold A."/>
            <person name="Susuki M."/>
            <person name="Suzuki K.-i.T."/>
            <person name="Hayashi T."/>
            <person name="Toyoda A."/>
            <person name="Oliveira C."/>
            <person name="Osipova E."/>
            <person name="Leigh N.D."/>
            <person name="Simon A."/>
            <person name="Yun M.H."/>
        </authorList>
    </citation>
    <scope>NUCLEOTIDE SEQUENCE</scope>
    <source>
        <strain evidence="1">20211129_DDA</strain>
        <tissue evidence="1">Liver</tissue>
    </source>
</reference>
<dbReference type="Proteomes" id="UP001066276">
    <property type="component" value="Chromosome 2_2"/>
</dbReference>